<evidence type="ECO:0000313" key="1">
    <source>
        <dbReference type="EMBL" id="MPC52665.1"/>
    </source>
</evidence>
<protein>
    <submittedName>
        <fullName evidence="1">Uncharacterized protein</fullName>
    </submittedName>
</protein>
<dbReference type="EMBL" id="VSRR010011054">
    <property type="protein sequence ID" value="MPC52665.1"/>
    <property type="molecule type" value="Genomic_DNA"/>
</dbReference>
<gene>
    <name evidence="1" type="ORF">E2C01_046541</name>
</gene>
<keyword evidence="2" id="KW-1185">Reference proteome</keyword>
<dbReference type="AlphaFoldDB" id="A0A5B7G5E2"/>
<name>A0A5B7G5E2_PORTR</name>
<proteinExistence type="predicted"/>
<accession>A0A5B7G5E2</accession>
<comment type="caution">
    <text evidence="1">The sequence shown here is derived from an EMBL/GenBank/DDBJ whole genome shotgun (WGS) entry which is preliminary data.</text>
</comment>
<dbReference type="Proteomes" id="UP000324222">
    <property type="component" value="Unassembled WGS sequence"/>
</dbReference>
<reference evidence="1 2" key="1">
    <citation type="submission" date="2019-05" db="EMBL/GenBank/DDBJ databases">
        <title>Another draft genome of Portunus trituberculatus and its Hox gene families provides insights of decapod evolution.</title>
        <authorList>
            <person name="Jeong J.-H."/>
            <person name="Song I."/>
            <person name="Kim S."/>
            <person name="Choi T."/>
            <person name="Kim D."/>
            <person name="Ryu S."/>
            <person name="Kim W."/>
        </authorList>
    </citation>
    <scope>NUCLEOTIDE SEQUENCE [LARGE SCALE GENOMIC DNA]</scope>
    <source>
        <tissue evidence="1">Muscle</tissue>
    </source>
</reference>
<organism evidence="1 2">
    <name type="scientific">Portunus trituberculatus</name>
    <name type="common">Swimming crab</name>
    <name type="synonym">Neptunus trituberculatus</name>
    <dbReference type="NCBI Taxonomy" id="210409"/>
    <lineage>
        <taxon>Eukaryota</taxon>
        <taxon>Metazoa</taxon>
        <taxon>Ecdysozoa</taxon>
        <taxon>Arthropoda</taxon>
        <taxon>Crustacea</taxon>
        <taxon>Multicrustacea</taxon>
        <taxon>Malacostraca</taxon>
        <taxon>Eumalacostraca</taxon>
        <taxon>Eucarida</taxon>
        <taxon>Decapoda</taxon>
        <taxon>Pleocyemata</taxon>
        <taxon>Brachyura</taxon>
        <taxon>Eubrachyura</taxon>
        <taxon>Portunoidea</taxon>
        <taxon>Portunidae</taxon>
        <taxon>Portuninae</taxon>
        <taxon>Portunus</taxon>
    </lineage>
</organism>
<sequence>MHSPFPFWQAEDEAGMAQKDRPLEDPQSYVTLKVGLEKKADLGLEVGYWKTELGVETKGYWKTELGEETNLKKKVRLVDKAEVTLKIGLGVKVV</sequence>
<evidence type="ECO:0000313" key="2">
    <source>
        <dbReference type="Proteomes" id="UP000324222"/>
    </source>
</evidence>